<comment type="caution">
    <text evidence="1">The sequence shown here is derived from an EMBL/GenBank/DDBJ whole genome shotgun (WGS) entry which is preliminary data.</text>
</comment>
<evidence type="ECO:0000313" key="2">
    <source>
        <dbReference type="Proteomes" id="UP000019276"/>
    </source>
</evidence>
<dbReference type="RefSeq" id="WP_035014154.1">
    <property type="nucleotide sequence ID" value="NZ_ARZY01000011.1"/>
</dbReference>
<dbReference type="EMBL" id="ARZY01000011">
    <property type="protein sequence ID" value="EWH10514.1"/>
    <property type="molecule type" value="Genomic_DNA"/>
</dbReference>
<evidence type="ECO:0008006" key="3">
    <source>
        <dbReference type="Google" id="ProtNLM"/>
    </source>
</evidence>
<dbReference type="InterPro" id="IPR038765">
    <property type="entry name" value="Papain-like_cys_pep_sf"/>
</dbReference>
<proteinExistence type="predicted"/>
<reference evidence="1 2" key="1">
    <citation type="journal article" date="2014" name="Genome Announc.">
        <title>Draft Genome Sequence of the Agar-Degrading Bacterium Catenovulum sp. Strain DS-2, Isolated from Intestines of Haliotis diversicolor.</title>
        <authorList>
            <person name="Shan D."/>
            <person name="Li X."/>
            <person name="Gu Z."/>
            <person name="Wei G."/>
            <person name="Gao Z."/>
            <person name="Shao Z."/>
        </authorList>
    </citation>
    <scope>NUCLEOTIDE SEQUENCE [LARGE SCALE GENOMIC DNA]</scope>
    <source>
        <strain evidence="1 2">DS-2</strain>
    </source>
</reference>
<gene>
    <name evidence="1" type="ORF">DS2_07768</name>
</gene>
<dbReference type="AlphaFoldDB" id="W7QCA0"/>
<dbReference type="InterPro" id="IPR024453">
    <property type="entry name" value="Peptidase_C92"/>
</dbReference>
<dbReference type="Proteomes" id="UP000019276">
    <property type="component" value="Unassembled WGS sequence"/>
</dbReference>
<organism evidence="1 2">
    <name type="scientific">Catenovulum agarivorans DS-2</name>
    <dbReference type="NCBI Taxonomy" id="1328313"/>
    <lineage>
        <taxon>Bacteria</taxon>
        <taxon>Pseudomonadati</taxon>
        <taxon>Pseudomonadota</taxon>
        <taxon>Gammaproteobacteria</taxon>
        <taxon>Alteromonadales</taxon>
        <taxon>Alteromonadaceae</taxon>
        <taxon>Catenovulum</taxon>
    </lineage>
</organism>
<keyword evidence="2" id="KW-1185">Reference proteome</keyword>
<dbReference type="Pfam" id="PF05708">
    <property type="entry name" value="Peptidase_C92"/>
    <property type="match status" value="1"/>
</dbReference>
<dbReference type="SUPFAM" id="SSF54001">
    <property type="entry name" value="Cysteine proteinases"/>
    <property type="match status" value="1"/>
</dbReference>
<accession>W7QCA0</accession>
<sequence>MANQQININTKQLREGDIIFTSIPNYLYQKIQKGTKSKTSHVGILFKNNNQWWVAESKIPFAKYSTLNDFVARSKDHWFEIKRVKRHLTQAQVEQLKKSAEQRMGGCYDLSFNYHSNKLFCSKFVYDVFKEACNIKIGELESFNALIEKNPSSLTLFWRVWFCGFIPYNTITVTPQSQLMDRKLQGVCGCG</sequence>
<dbReference type="eggNOG" id="ENOG502Z8S1">
    <property type="taxonomic scope" value="Bacteria"/>
</dbReference>
<dbReference type="Gene3D" id="3.90.1720.10">
    <property type="entry name" value="endopeptidase domain like (from Nostoc punctiforme)"/>
    <property type="match status" value="1"/>
</dbReference>
<dbReference type="OrthoDB" id="6117294at2"/>
<evidence type="ECO:0000313" key="1">
    <source>
        <dbReference type="EMBL" id="EWH10514.1"/>
    </source>
</evidence>
<name>W7QCA0_9ALTE</name>
<dbReference type="STRING" id="1328313.DS2_07768"/>
<protein>
    <recommendedName>
        <fullName evidence="3">Peptidoglycan peptidase</fullName>
    </recommendedName>
</protein>